<dbReference type="PIRSF" id="PIRSF033563">
    <property type="entry name" value="UCP033563"/>
    <property type="match status" value="1"/>
</dbReference>
<dbReference type="PANTHER" id="PTHR36454">
    <property type="entry name" value="LMO2823 PROTEIN"/>
    <property type="match status" value="1"/>
</dbReference>
<dbReference type="PATRIC" id="fig|1609969.3.peg.598"/>
<gene>
    <name evidence="1" type="ORF">OMAG_000545</name>
</gene>
<evidence type="ECO:0000313" key="1">
    <source>
        <dbReference type="EMBL" id="KJJ85590.1"/>
    </source>
</evidence>
<evidence type="ECO:0000313" key="2">
    <source>
        <dbReference type="Proteomes" id="UP000033428"/>
    </source>
</evidence>
<dbReference type="Pfam" id="PF06245">
    <property type="entry name" value="DUF1015"/>
    <property type="match status" value="1"/>
</dbReference>
<dbReference type="Proteomes" id="UP000033428">
    <property type="component" value="Unassembled WGS sequence"/>
</dbReference>
<proteinExistence type="predicted"/>
<name>A0A0F0CVW3_9BACT</name>
<protein>
    <submittedName>
        <fullName evidence="1">Uncharacterized conserved protein UCP033563</fullName>
    </submittedName>
</protein>
<dbReference type="AlphaFoldDB" id="A0A0F0CVW3"/>
<dbReference type="PANTHER" id="PTHR36454:SF1">
    <property type="entry name" value="DUF1015 DOMAIN-CONTAINING PROTEIN"/>
    <property type="match status" value="1"/>
</dbReference>
<accession>A0A0F0CVW3</accession>
<keyword evidence="2" id="KW-1185">Reference proteome</keyword>
<reference evidence="1 2" key="1">
    <citation type="submission" date="2015-02" db="EMBL/GenBank/DDBJ databases">
        <title>Single-cell genomics of uncultivated deep-branching MTB reveals a conserved set of magnetosome genes.</title>
        <authorList>
            <person name="Kolinko S."/>
            <person name="Richter M."/>
            <person name="Glockner F.O."/>
            <person name="Brachmann A."/>
            <person name="Schuler D."/>
        </authorList>
    </citation>
    <scope>NUCLEOTIDE SEQUENCE [LARGE SCALE GENOMIC DNA]</scope>
    <source>
        <strain evidence="1">SKK-01</strain>
    </source>
</reference>
<dbReference type="EMBL" id="JYNY01000114">
    <property type="protein sequence ID" value="KJJ85590.1"/>
    <property type="molecule type" value="Genomic_DNA"/>
</dbReference>
<sequence>MAEIKPFKGILYNSEKIKGEYGNVTAPPYDVISEEVVELFYEKSPYNIIRLILGKSSDNDTPENNKYTRAKKYLNEWIDARVLTKSSEDSFYIYSQEYTVNGEQYHRIGFIGLIKIDEPEDNNILPHEHTHSKPRLDRMKLLCQVKSNLSPIFGLYADKSGIVSKILRETISETKPIIDIKFTEEKHTLWQLSKDDNMKKIISAMKDKKIFIADGHHRYEVAKEYRDLQRHEPGYNGNADYVMMYFADMETPKNLTILPTHRIIKELSGFLVGEEIVKKLNVHFDVKEEKNIDDMLTRMAKDKEKHSFGVFNGKKYYSFTLKAGEDVNKLVLEKKSAEWKNLDVSILHHFVFKTLFKINTKEGDIIYVKCHKDADNFVKESKSALAFFMNETPVIHLKLVAEKGDMMPQKSTYFYPKLLSGLVINKFD</sequence>
<organism evidence="1 2">
    <name type="scientific">Candidatus Omnitrophus magneticus</name>
    <dbReference type="NCBI Taxonomy" id="1609969"/>
    <lineage>
        <taxon>Bacteria</taxon>
        <taxon>Pseudomonadati</taxon>
        <taxon>Candidatus Omnitrophota</taxon>
        <taxon>Candidatus Omnitrophus</taxon>
    </lineage>
</organism>
<dbReference type="InterPro" id="IPR008323">
    <property type="entry name" value="UCP033563"/>
</dbReference>
<comment type="caution">
    <text evidence="1">The sequence shown here is derived from an EMBL/GenBank/DDBJ whole genome shotgun (WGS) entry which is preliminary data.</text>
</comment>